<evidence type="ECO:0000256" key="1">
    <source>
        <dbReference type="SAM" id="MobiDB-lite"/>
    </source>
</evidence>
<feature type="region of interest" description="Disordered" evidence="1">
    <location>
        <begin position="49"/>
        <end position="93"/>
    </location>
</feature>
<evidence type="ECO:0000313" key="2">
    <source>
        <dbReference type="EMBL" id="VEL25067.1"/>
    </source>
</evidence>
<dbReference type="EMBL" id="CAAALY010071459">
    <property type="protein sequence ID" value="VEL25067.1"/>
    <property type="molecule type" value="Genomic_DNA"/>
</dbReference>
<name>A0A3S5BYW3_9PLAT</name>
<evidence type="ECO:0000313" key="3">
    <source>
        <dbReference type="Proteomes" id="UP000784294"/>
    </source>
</evidence>
<accession>A0A3S5BYW3</accession>
<comment type="caution">
    <text evidence="2">The sequence shown here is derived from an EMBL/GenBank/DDBJ whole genome shotgun (WGS) entry which is preliminary data.</text>
</comment>
<feature type="region of interest" description="Disordered" evidence="1">
    <location>
        <begin position="180"/>
        <end position="212"/>
    </location>
</feature>
<sequence length="221" mass="24237">MLAGTNPGPAFVCLQGTTNTCPSDPKNSLTCVTLTTHFRRHRLEVVPTVSDYESRGRRPRRSPPQSGRIPSFDRRLVSFRPPQPPSHRVVGLQSPRVGGQALPSRAGRVVLPASVFTFKQHLRPFCPLHEQALLISQRQRLRSASPDRFTSQTVCPRGRFSFCHGYQACQSGGCGDGEFSWRPRSAKPRQLPSLSGPHGTDDPRPTAQPLLSPAAFPLAAV</sequence>
<protein>
    <submittedName>
        <fullName evidence="2">Uncharacterized protein</fullName>
    </submittedName>
</protein>
<proteinExistence type="predicted"/>
<dbReference type="Proteomes" id="UP000784294">
    <property type="component" value="Unassembled WGS sequence"/>
</dbReference>
<keyword evidence="3" id="KW-1185">Reference proteome</keyword>
<dbReference type="AlphaFoldDB" id="A0A3S5BYW3"/>
<reference evidence="2" key="1">
    <citation type="submission" date="2018-11" db="EMBL/GenBank/DDBJ databases">
        <authorList>
            <consortium name="Pathogen Informatics"/>
        </authorList>
    </citation>
    <scope>NUCLEOTIDE SEQUENCE</scope>
</reference>
<gene>
    <name evidence="2" type="ORF">PXEA_LOCUS18507</name>
</gene>
<organism evidence="2 3">
    <name type="scientific">Protopolystoma xenopodis</name>
    <dbReference type="NCBI Taxonomy" id="117903"/>
    <lineage>
        <taxon>Eukaryota</taxon>
        <taxon>Metazoa</taxon>
        <taxon>Spiralia</taxon>
        <taxon>Lophotrochozoa</taxon>
        <taxon>Platyhelminthes</taxon>
        <taxon>Monogenea</taxon>
        <taxon>Polyopisthocotylea</taxon>
        <taxon>Polystomatidea</taxon>
        <taxon>Polystomatidae</taxon>
        <taxon>Protopolystoma</taxon>
    </lineage>
</organism>